<dbReference type="PROSITE" id="PS01050">
    <property type="entry name" value="YJEF_C_2"/>
    <property type="match status" value="1"/>
</dbReference>
<keyword evidence="3" id="KW-0521">NADP</keyword>
<feature type="binding site" evidence="7">
    <location>
        <begin position="242"/>
        <end position="246"/>
    </location>
    <ligand>
        <name>ATP</name>
        <dbReference type="ChEBI" id="CHEBI:30616"/>
    </ligand>
</feature>
<comment type="subcellular location">
    <subcellularLocation>
        <location evidence="7">Cytoplasm</location>
    </subcellularLocation>
</comment>
<feature type="binding site" evidence="7">
    <location>
        <begin position="203"/>
        <end position="209"/>
    </location>
    <ligand>
        <name>(6S)-NADPHX</name>
        <dbReference type="ChEBI" id="CHEBI:64076"/>
    </ligand>
</feature>
<feature type="binding site" evidence="7">
    <location>
        <begin position="261"/>
        <end position="270"/>
    </location>
    <ligand>
        <name>ATP</name>
        <dbReference type="ChEBI" id="CHEBI:30616"/>
    </ligand>
</feature>
<dbReference type="PANTHER" id="PTHR12592">
    <property type="entry name" value="ATP-DEPENDENT (S)-NAD(P)H-HYDRATE DEHYDRATASE FAMILY MEMBER"/>
    <property type="match status" value="1"/>
</dbReference>
<dbReference type="Proteomes" id="UP001479436">
    <property type="component" value="Unassembled WGS sequence"/>
</dbReference>
<evidence type="ECO:0000256" key="3">
    <source>
        <dbReference type="ARBA" id="ARBA00022857"/>
    </source>
</evidence>
<comment type="catalytic activity">
    <reaction evidence="7">
        <text>(6S)-NADHX + ATP = ADP + phosphate + NADH + H(+)</text>
        <dbReference type="Rhea" id="RHEA:19017"/>
        <dbReference type="ChEBI" id="CHEBI:15378"/>
        <dbReference type="ChEBI" id="CHEBI:30616"/>
        <dbReference type="ChEBI" id="CHEBI:43474"/>
        <dbReference type="ChEBI" id="CHEBI:57945"/>
        <dbReference type="ChEBI" id="CHEBI:64074"/>
        <dbReference type="ChEBI" id="CHEBI:456216"/>
        <dbReference type="EC" id="4.2.1.93"/>
    </reaction>
</comment>
<dbReference type="Gene3D" id="3.40.1190.20">
    <property type="match status" value="1"/>
</dbReference>
<feature type="domain" description="YjeF C-terminal" evidence="8">
    <location>
        <begin position="41"/>
        <end position="346"/>
    </location>
</feature>
<comment type="caution">
    <text evidence="9">The sequence shown here is derived from an EMBL/GenBank/DDBJ whole genome shotgun (WGS) entry which is preliminary data.</text>
</comment>
<evidence type="ECO:0000259" key="8">
    <source>
        <dbReference type="PROSITE" id="PS51383"/>
    </source>
</evidence>
<dbReference type="Pfam" id="PF01256">
    <property type="entry name" value="Carb_kinase"/>
    <property type="match status" value="1"/>
</dbReference>
<evidence type="ECO:0000256" key="2">
    <source>
        <dbReference type="ARBA" id="ARBA00022840"/>
    </source>
</evidence>
<evidence type="ECO:0000256" key="4">
    <source>
        <dbReference type="ARBA" id="ARBA00023027"/>
    </source>
</evidence>
<dbReference type="PROSITE" id="PS51383">
    <property type="entry name" value="YJEF_C_3"/>
    <property type="match status" value="1"/>
</dbReference>
<dbReference type="SUPFAM" id="SSF53613">
    <property type="entry name" value="Ribokinase-like"/>
    <property type="match status" value="1"/>
</dbReference>
<organism evidence="9 10">
    <name type="scientific">Basidiobolus ranarum</name>
    <dbReference type="NCBI Taxonomy" id="34480"/>
    <lineage>
        <taxon>Eukaryota</taxon>
        <taxon>Fungi</taxon>
        <taxon>Fungi incertae sedis</taxon>
        <taxon>Zoopagomycota</taxon>
        <taxon>Entomophthoromycotina</taxon>
        <taxon>Basidiobolomycetes</taxon>
        <taxon>Basidiobolales</taxon>
        <taxon>Basidiobolaceae</taxon>
        <taxon>Basidiobolus</taxon>
    </lineage>
</organism>
<evidence type="ECO:0000313" key="9">
    <source>
        <dbReference type="EMBL" id="KAK9762730.1"/>
    </source>
</evidence>
<dbReference type="InterPro" id="IPR017953">
    <property type="entry name" value="Carbohydrate_kinase_pred_CS"/>
</dbReference>
<dbReference type="NCBIfam" id="TIGR00196">
    <property type="entry name" value="yjeF_cterm"/>
    <property type="match status" value="1"/>
</dbReference>
<keyword evidence="2 7" id="KW-0067">ATP-binding</keyword>
<evidence type="ECO:0000256" key="5">
    <source>
        <dbReference type="ARBA" id="ARBA00023239"/>
    </source>
</evidence>
<feature type="binding site" evidence="7">
    <location>
        <position position="271"/>
    </location>
    <ligand>
        <name>(6S)-NADPHX</name>
        <dbReference type="ChEBI" id="CHEBI:64076"/>
    </ligand>
</feature>
<keyword evidence="1 7" id="KW-0547">Nucleotide-binding</keyword>
<reference evidence="9 10" key="1">
    <citation type="submission" date="2023-04" db="EMBL/GenBank/DDBJ databases">
        <title>Genome of Basidiobolus ranarum AG-B5.</title>
        <authorList>
            <person name="Stajich J.E."/>
            <person name="Carter-House D."/>
            <person name="Gryganskyi A."/>
        </authorList>
    </citation>
    <scope>NUCLEOTIDE SEQUENCE [LARGE SCALE GENOMIC DNA]</scope>
    <source>
        <strain evidence="9 10">AG-B5</strain>
    </source>
</reference>
<keyword evidence="5 7" id="KW-0456">Lyase</keyword>
<keyword evidence="7" id="KW-0963">Cytoplasm</keyword>
<dbReference type="InterPro" id="IPR000631">
    <property type="entry name" value="CARKD"/>
</dbReference>
<comment type="similarity">
    <text evidence="7">Belongs to the NnrD/CARKD family.</text>
</comment>
<dbReference type="HAMAP" id="MF_01965">
    <property type="entry name" value="NADHX_dehydratase"/>
    <property type="match status" value="1"/>
</dbReference>
<evidence type="ECO:0000256" key="1">
    <source>
        <dbReference type="ARBA" id="ARBA00022741"/>
    </source>
</evidence>
<proteinExistence type="inferred from homology"/>
<keyword evidence="10" id="KW-1185">Reference proteome</keyword>
<evidence type="ECO:0000256" key="6">
    <source>
        <dbReference type="ARBA" id="ARBA00047472"/>
    </source>
</evidence>
<keyword evidence="7" id="KW-0597">Phosphoprotein</keyword>
<dbReference type="EC" id="4.2.1.93" evidence="7"/>
<keyword evidence="4 7" id="KW-0520">NAD</keyword>
<protein>
    <recommendedName>
        <fullName evidence="7">ATP-dependent (S)-NAD(P)H-hydrate dehydratase</fullName>
        <ecNumber evidence="7">4.2.1.93</ecNumber>
    </recommendedName>
    <alternativeName>
        <fullName evidence="7">ATP-dependent NAD(P)HX dehydratase</fullName>
    </alternativeName>
</protein>
<accession>A0ABR2WMM8</accession>
<name>A0ABR2WMM8_9FUNG</name>
<dbReference type="PANTHER" id="PTHR12592:SF0">
    <property type="entry name" value="ATP-DEPENDENT (S)-NAD(P)H-HYDRATE DEHYDRATASE"/>
    <property type="match status" value="1"/>
</dbReference>
<evidence type="ECO:0000313" key="10">
    <source>
        <dbReference type="Proteomes" id="UP001479436"/>
    </source>
</evidence>
<feature type="binding site" evidence="7">
    <location>
        <position position="150"/>
    </location>
    <ligand>
        <name>(6S)-NADPHX</name>
        <dbReference type="ChEBI" id="CHEBI:64076"/>
    </ligand>
</feature>
<dbReference type="EMBL" id="JASJQH010000851">
    <property type="protein sequence ID" value="KAK9762730.1"/>
    <property type="molecule type" value="Genomic_DNA"/>
</dbReference>
<comment type="catalytic activity">
    <reaction evidence="6 7">
        <text>(6S)-NADPHX + ATP = ADP + phosphate + NADPH + H(+)</text>
        <dbReference type="Rhea" id="RHEA:32231"/>
        <dbReference type="ChEBI" id="CHEBI:15378"/>
        <dbReference type="ChEBI" id="CHEBI:30616"/>
        <dbReference type="ChEBI" id="CHEBI:43474"/>
        <dbReference type="ChEBI" id="CHEBI:57783"/>
        <dbReference type="ChEBI" id="CHEBI:64076"/>
        <dbReference type="ChEBI" id="CHEBI:456216"/>
        <dbReference type="EC" id="4.2.1.93"/>
    </reaction>
</comment>
<dbReference type="CDD" id="cd01171">
    <property type="entry name" value="YXKO-related"/>
    <property type="match status" value="1"/>
</dbReference>
<comment type="cofactor">
    <cofactor evidence="7">
        <name>Mg(2+)</name>
        <dbReference type="ChEBI" id="CHEBI:18420"/>
    </cofactor>
</comment>
<evidence type="ECO:0000256" key="7">
    <source>
        <dbReference type="HAMAP-Rule" id="MF_03157"/>
    </source>
</evidence>
<dbReference type="InterPro" id="IPR029056">
    <property type="entry name" value="Ribokinase-like"/>
</dbReference>
<gene>
    <name evidence="9" type="ORF">K7432_011253</name>
</gene>
<sequence>MFRIISPILRASQASTSKYQVFHRVLLSDRTYSRMPASQPSIQDIKEIIPPLSSELHKGQAGRVGVIGGSEDYTGAPYFSAISALKFGADLAHVICELGAGVVIKSYSPDLIVHPYLRKSERNTELTVDEIVENVTPLFSRLHVLVFGPGLSRDSNMLEITKRLIQVAREKEIPIVIDADGLYLIQKHPEIIQGYQKAVLTPNVVEFKRLCETMGIENAPESKDDMAKNLSNAFGGVTVVQKGHEDIISNGETVYVCNAEGGLKRCGGQGDVLSGAIATFLAFGIGYENQVWKHSSNIPFHNIIPIASYAGCLAVRSCSKKAFDRVRRSMQTSDLIHEIGPVFQSMFEKED</sequence>
<comment type="function">
    <text evidence="7">Catalyzes the dehydration of the S-form of NAD(P)HX at the expense of ATP, which is converted to ADP. Together with NAD(P)HX epimerase, which catalyzes the epimerization of the S- and R-forms, the enzyme allows the repair of both epimers of NAD(P)HX, a damaged form of NAD(P)H that is a result of enzymatic or heat-dependent hydration.</text>
</comment>